<feature type="region of interest" description="Disordered" evidence="1">
    <location>
        <begin position="27"/>
        <end position="93"/>
    </location>
</feature>
<evidence type="ECO:0000313" key="2">
    <source>
        <dbReference type="EMBL" id="KYK58953.1"/>
    </source>
</evidence>
<reference evidence="2 3" key="1">
    <citation type="journal article" date="2016" name="Sci. Rep.">
        <title>Insights into Adaptations to a Near-Obligate Nematode Endoparasitic Lifestyle from the Finished Genome of Drechmeria coniospora.</title>
        <authorList>
            <person name="Zhang L."/>
            <person name="Zhou Z."/>
            <person name="Guo Q."/>
            <person name="Fokkens L."/>
            <person name="Miskei M."/>
            <person name="Pocsi I."/>
            <person name="Zhang W."/>
            <person name="Chen M."/>
            <person name="Wang L."/>
            <person name="Sun Y."/>
            <person name="Donzelli B.G."/>
            <person name="Gibson D.M."/>
            <person name="Nelson D.R."/>
            <person name="Luo J.G."/>
            <person name="Rep M."/>
            <person name="Liu H."/>
            <person name="Yang S."/>
            <person name="Wang J."/>
            <person name="Krasnoff S.B."/>
            <person name="Xu Y."/>
            <person name="Molnar I."/>
            <person name="Lin M."/>
        </authorList>
    </citation>
    <scope>NUCLEOTIDE SEQUENCE [LARGE SCALE GENOMIC DNA]</scope>
    <source>
        <strain evidence="2 3">ARSEF 6962</strain>
    </source>
</reference>
<evidence type="ECO:0000256" key="1">
    <source>
        <dbReference type="SAM" id="MobiDB-lite"/>
    </source>
</evidence>
<protein>
    <submittedName>
        <fullName evidence="2">Uncharacterized protein</fullName>
    </submittedName>
</protein>
<evidence type="ECO:0000313" key="3">
    <source>
        <dbReference type="Proteomes" id="UP000076580"/>
    </source>
</evidence>
<feature type="compositionally biased region" description="Basic residues" evidence="1">
    <location>
        <begin position="84"/>
        <end position="93"/>
    </location>
</feature>
<proteinExistence type="predicted"/>
<dbReference type="EMBL" id="LAYC01000001">
    <property type="protein sequence ID" value="KYK58953.1"/>
    <property type="molecule type" value="Genomic_DNA"/>
</dbReference>
<sequence length="93" mass="10431">MLASATSGREGPYQAGWALRLGRSLRPTSTTGRFRKHRGRDVGRRRRSHEDTSAPILGMFCGTQMNRPDLIRQQQAGEASLTPRLRRGRPTVD</sequence>
<gene>
    <name evidence="2" type="ORF">DCS_00080</name>
</gene>
<dbReference type="AlphaFoldDB" id="A0A151GPD2"/>
<dbReference type="Proteomes" id="UP000076580">
    <property type="component" value="Chromosome 01"/>
</dbReference>
<dbReference type="RefSeq" id="XP_040658305.1">
    <property type="nucleotide sequence ID" value="XM_040797422.1"/>
</dbReference>
<keyword evidence="3" id="KW-1185">Reference proteome</keyword>
<dbReference type="GeneID" id="63712723"/>
<accession>A0A151GPD2</accession>
<organism evidence="2 3">
    <name type="scientific">Drechmeria coniospora</name>
    <name type="common">Nematophagous fungus</name>
    <name type="synonym">Meria coniospora</name>
    <dbReference type="NCBI Taxonomy" id="98403"/>
    <lineage>
        <taxon>Eukaryota</taxon>
        <taxon>Fungi</taxon>
        <taxon>Dikarya</taxon>
        <taxon>Ascomycota</taxon>
        <taxon>Pezizomycotina</taxon>
        <taxon>Sordariomycetes</taxon>
        <taxon>Hypocreomycetidae</taxon>
        <taxon>Hypocreales</taxon>
        <taxon>Ophiocordycipitaceae</taxon>
        <taxon>Drechmeria</taxon>
    </lineage>
</organism>
<comment type="caution">
    <text evidence="2">The sequence shown here is derived from an EMBL/GenBank/DDBJ whole genome shotgun (WGS) entry which is preliminary data.</text>
</comment>
<dbReference type="InParanoid" id="A0A151GPD2"/>
<feature type="compositionally biased region" description="Basic residues" evidence="1">
    <location>
        <begin position="33"/>
        <end position="47"/>
    </location>
</feature>
<name>A0A151GPD2_DRECN</name>